<evidence type="ECO:0000259" key="2">
    <source>
        <dbReference type="Pfam" id="PF18891"/>
    </source>
</evidence>
<dbReference type="STRING" id="94128.A0A2A3ELW5"/>
<dbReference type="GO" id="GO:0043240">
    <property type="term" value="C:Fanconi anaemia nuclear complex"/>
    <property type="evidence" value="ECO:0007669"/>
    <property type="project" value="InterPro"/>
</dbReference>
<evidence type="ECO:0000313" key="4">
    <source>
        <dbReference type="Proteomes" id="UP000242457"/>
    </source>
</evidence>
<gene>
    <name evidence="3" type="ORF">APICC_02061</name>
</gene>
<dbReference type="GO" id="GO:0036297">
    <property type="term" value="P:interstrand cross-link repair"/>
    <property type="evidence" value="ECO:0007669"/>
    <property type="project" value="InterPro"/>
</dbReference>
<dbReference type="CDD" id="cd23832">
    <property type="entry name" value="DRWD-C_FANCL"/>
    <property type="match status" value="1"/>
</dbReference>
<name>A0A2A3ELW5_APICC</name>
<evidence type="ECO:0000259" key="1">
    <source>
        <dbReference type="Pfam" id="PF11793"/>
    </source>
</evidence>
<dbReference type="InterPro" id="IPR044037">
    <property type="entry name" value="FANCL_d3"/>
</dbReference>
<proteinExistence type="predicted"/>
<dbReference type="GO" id="GO:0061630">
    <property type="term" value="F:ubiquitin protein ligase activity"/>
    <property type="evidence" value="ECO:0007669"/>
    <property type="project" value="TreeGrafter"/>
</dbReference>
<dbReference type="Pfam" id="PF11793">
    <property type="entry name" value="FANCL_C"/>
    <property type="match status" value="1"/>
</dbReference>
<feature type="domain" description="FANCL C-terminal" evidence="1">
    <location>
        <begin position="322"/>
        <end position="384"/>
    </location>
</feature>
<accession>A0A2A3ELW5</accession>
<dbReference type="InterPro" id="IPR026848">
    <property type="entry name" value="Fancl"/>
</dbReference>
<dbReference type="InterPro" id="IPR013083">
    <property type="entry name" value="Znf_RING/FYVE/PHD"/>
</dbReference>
<dbReference type="Proteomes" id="UP000242457">
    <property type="component" value="Unassembled WGS sequence"/>
</dbReference>
<dbReference type="Pfam" id="PF18891">
    <property type="entry name" value="FANCL_d3"/>
    <property type="match status" value="1"/>
</dbReference>
<evidence type="ECO:0000313" key="3">
    <source>
        <dbReference type="EMBL" id="PBC32159.1"/>
    </source>
</evidence>
<dbReference type="Gene3D" id="3.30.40.10">
    <property type="entry name" value="Zinc/RING finger domain, C3HC4 (zinc finger)"/>
    <property type="match status" value="1"/>
</dbReference>
<reference evidence="3 4" key="1">
    <citation type="submission" date="2014-07" db="EMBL/GenBank/DDBJ databases">
        <title>Genomic and transcriptomic analysis on Apis cerana provide comprehensive insights into honey bee biology.</title>
        <authorList>
            <person name="Diao Q."/>
            <person name="Sun L."/>
            <person name="Zheng H."/>
            <person name="Zheng H."/>
            <person name="Xu S."/>
            <person name="Wang S."/>
            <person name="Zeng Z."/>
            <person name="Hu F."/>
            <person name="Su S."/>
            <person name="Wu J."/>
        </authorList>
    </citation>
    <scope>NUCLEOTIDE SEQUENCE [LARGE SCALE GENOMIC DNA]</scope>
    <source>
        <tissue evidence="3">Pupae without intestine</tissue>
    </source>
</reference>
<dbReference type="SMART" id="SM01197">
    <property type="entry name" value="FANCL_C"/>
    <property type="match status" value="1"/>
</dbReference>
<keyword evidence="4" id="KW-1185">Reference proteome</keyword>
<dbReference type="Gene3D" id="3.10.110.20">
    <property type="entry name" value="RWD domain-like"/>
    <property type="match status" value="1"/>
</dbReference>
<dbReference type="SUPFAM" id="SSF57850">
    <property type="entry name" value="RING/U-box"/>
    <property type="match status" value="1"/>
</dbReference>
<dbReference type="InterPro" id="IPR043003">
    <property type="entry name" value="FANCL_d3_sf"/>
</dbReference>
<dbReference type="InterPro" id="IPR026850">
    <property type="entry name" value="FANCL_C"/>
</dbReference>
<protein>
    <submittedName>
        <fullName evidence="3">E3 ubiquitin-protein ligase FANCL</fullName>
    </submittedName>
</protein>
<dbReference type="PANTHER" id="PTHR13206:SF0">
    <property type="entry name" value="E3 UBIQUITIN-PROTEIN LIGASE FANCL"/>
    <property type="match status" value="1"/>
</dbReference>
<dbReference type="PANTHER" id="PTHR13206">
    <property type="entry name" value="UBIQUITIN LIGASE PROTEIN PHF9 FANCONI ANEMIA GROUP L PROTEIN"/>
    <property type="match status" value="1"/>
</dbReference>
<feature type="domain" description="FANCL UBC-like" evidence="2">
    <location>
        <begin position="209"/>
        <end position="301"/>
    </location>
</feature>
<dbReference type="OrthoDB" id="10263265at2759"/>
<organism evidence="3 4">
    <name type="scientific">Apis cerana cerana</name>
    <name type="common">Oriental honeybee</name>
    <dbReference type="NCBI Taxonomy" id="94128"/>
    <lineage>
        <taxon>Eukaryota</taxon>
        <taxon>Metazoa</taxon>
        <taxon>Ecdysozoa</taxon>
        <taxon>Arthropoda</taxon>
        <taxon>Hexapoda</taxon>
        <taxon>Insecta</taxon>
        <taxon>Pterygota</taxon>
        <taxon>Neoptera</taxon>
        <taxon>Endopterygota</taxon>
        <taxon>Hymenoptera</taxon>
        <taxon>Apocrita</taxon>
        <taxon>Aculeata</taxon>
        <taxon>Apoidea</taxon>
        <taxon>Anthophila</taxon>
        <taxon>Apidae</taxon>
        <taxon>Apis</taxon>
    </lineage>
</organism>
<dbReference type="AlphaFoldDB" id="A0A2A3ELW5"/>
<sequence>MINDYKSIIQWHPEMILISEKPITWKGFLKVSCNSGRNMRIKLKLIVYNYPSLCDAEINFGKEIAFIRNKEFSEKVKNLMHNVNKISPFLKQLQLLISNFINNRHVIEDNRYEPVDNQTMQMLKELKDVLDTSSGIQILSNNSLSIIKLSLNNIAIKLQRINHRTCSWTVVDSDLPEIPALGPFEKNISTLVIARNKLKLQVEILEKAWSNLKQIDENCWILDPLQPKPYHLYRRIYLTPSLSLYIKIDPLNPMDLPEITFMGSDTEVKSKKELISKKLHNWNPNHDILNNLKMLLDIDTFLKKEINKESTEDNSAIVADEECCICFSLQLNNETLPDKICSNEKCKRHFHTSCLLQWLQAIVGNRVIFDHIHGSCPNCQESISCYIK</sequence>
<dbReference type="EMBL" id="KZ288220">
    <property type="protein sequence ID" value="PBC32159.1"/>
    <property type="molecule type" value="Genomic_DNA"/>
</dbReference>
<dbReference type="GO" id="GO:0006513">
    <property type="term" value="P:protein monoubiquitination"/>
    <property type="evidence" value="ECO:0007669"/>
    <property type="project" value="TreeGrafter"/>
</dbReference>